<comment type="caution">
    <text evidence="3">The sequence shown here is derived from an EMBL/GenBank/DDBJ whole genome shotgun (WGS) entry which is preliminary data.</text>
</comment>
<evidence type="ECO:0000256" key="2">
    <source>
        <dbReference type="SAM" id="MobiDB-lite"/>
    </source>
</evidence>
<dbReference type="PANTHER" id="PTHR37028">
    <property type="entry name" value="UNNAMED PRODUCT-RELATED"/>
    <property type="match status" value="1"/>
</dbReference>
<dbReference type="EMBL" id="JAHDYR010000005">
    <property type="protein sequence ID" value="KAG9396594.1"/>
    <property type="molecule type" value="Genomic_DNA"/>
</dbReference>
<feature type="region of interest" description="Disordered" evidence="2">
    <location>
        <begin position="30"/>
        <end position="55"/>
    </location>
</feature>
<keyword evidence="1" id="KW-0175">Coiled coil</keyword>
<sequence>MAESSGRPENIYELNRLWTERREKKLQAIRERQAAEEEAQATFKPQITPKSAKLADRGGKSFIEYQQQWSEISENKLKAKRARRDEEAQAELTFQPKITPKSAKIADRGGKSFVEYQEQWSDMSAKRLTARRARQDEENAAELTFSPKINSRSEKLISRAPYAPPSSADRYQASVENQLQRNFSPSQQHEFSGTPDITARARRLKFTEGASTRLYNDSIRRQHAAFVAEQERAREYARMTQTRPTEDHDMTFESLYHQAAVQREKQRVAQALARTPSLRDSGDAYTFAPSPKRVLSPEVWSRLSQTRPKAEPQPQTPTRKIPASEIRQTVDRLAYRKQADDRVAALAAAREDGEVAECCFSPAINKRSRALAGRRKEVPADAPGSPAQGRVFAALYQDAQDRVEALDQAMDERRRQLEEEEMRECTPSHADRRMQFSRVAAIDTELESLSASLADLELEQAELERVG</sequence>
<evidence type="ECO:0000313" key="4">
    <source>
        <dbReference type="Proteomes" id="UP000717585"/>
    </source>
</evidence>
<proteinExistence type="predicted"/>
<feature type="region of interest" description="Disordered" evidence="2">
    <location>
        <begin position="301"/>
        <end position="323"/>
    </location>
</feature>
<dbReference type="PANTHER" id="PTHR37028:SF8">
    <property type="entry name" value="200 KDA ANTIGEN P200"/>
    <property type="match status" value="1"/>
</dbReference>
<feature type="coiled-coil region" evidence="1">
    <location>
        <begin position="396"/>
        <end position="466"/>
    </location>
</feature>
<evidence type="ECO:0000256" key="1">
    <source>
        <dbReference type="SAM" id="Coils"/>
    </source>
</evidence>
<dbReference type="Proteomes" id="UP000717585">
    <property type="component" value="Unassembled WGS sequence"/>
</dbReference>
<protein>
    <submittedName>
        <fullName evidence="3">Uncharacterized protein</fullName>
    </submittedName>
</protein>
<feature type="region of interest" description="Disordered" evidence="2">
    <location>
        <begin position="128"/>
        <end position="177"/>
    </location>
</feature>
<keyword evidence="4" id="KW-1185">Reference proteome</keyword>
<dbReference type="AlphaFoldDB" id="A0A8J6E1N7"/>
<evidence type="ECO:0000313" key="3">
    <source>
        <dbReference type="EMBL" id="KAG9396594.1"/>
    </source>
</evidence>
<organism evidence="3 4">
    <name type="scientific">Carpediemonas membranifera</name>
    <dbReference type="NCBI Taxonomy" id="201153"/>
    <lineage>
        <taxon>Eukaryota</taxon>
        <taxon>Metamonada</taxon>
        <taxon>Carpediemonas-like organisms</taxon>
        <taxon>Carpediemonas</taxon>
    </lineage>
</organism>
<gene>
    <name evidence="3" type="ORF">J8273_1603</name>
</gene>
<name>A0A8J6E1N7_9EUKA</name>
<reference evidence="3" key="1">
    <citation type="submission" date="2021-05" db="EMBL/GenBank/DDBJ databases">
        <title>A free-living protist that lacks canonical eukaryotic 1 DNA replication and segregation systems.</title>
        <authorList>
            <person name="Salas-Leiva D.E."/>
            <person name="Tromer E.C."/>
            <person name="Curtis B.A."/>
            <person name="Jerlstrom-Hultqvist J."/>
            <person name="Kolisko M."/>
            <person name="Yi Z."/>
            <person name="Salas-Leiva J.S."/>
            <person name="Gallot-Lavallee L."/>
            <person name="Kops G.J.P.L."/>
            <person name="Archibald J.M."/>
            <person name="Simpson A.G.B."/>
            <person name="Roger A.J."/>
        </authorList>
    </citation>
    <scope>NUCLEOTIDE SEQUENCE</scope>
    <source>
        <strain evidence="3">BICM</strain>
    </source>
</reference>
<accession>A0A8J6E1N7</accession>